<reference evidence="3" key="1">
    <citation type="submission" date="2017-08" db="EMBL/GenBank/DDBJ databases">
        <authorList>
            <person name="Varghese N."/>
            <person name="Submissions S."/>
        </authorList>
    </citation>
    <scope>NUCLEOTIDE SEQUENCE [LARGE SCALE GENOMIC DNA]</scope>
    <source>
        <strain evidence="3">JC23</strain>
    </source>
</reference>
<protein>
    <submittedName>
        <fullName evidence="2">Uncharacterized protein</fullName>
    </submittedName>
</protein>
<dbReference type="Proteomes" id="UP000219252">
    <property type="component" value="Unassembled WGS sequence"/>
</dbReference>
<dbReference type="RefSeq" id="WP_097151102.1">
    <property type="nucleotide sequence ID" value="NZ_OBQC01000020.1"/>
</dbReference>
<proteinExistence type="predicted"/>
<keyword evidence="1" id="KW-0472">Membrane</keyword>
<keyword evidence="1" id="KW-1133">Transmembrane helix</keyword>
<dbReference type="AlphaFoldDB" id="A0A285USR5"/>
<keyword evidence="1" id="KW-0812">Transmembrane</keyword>
<accession>A0A285USR5</accession>
<keyword evidence="3" id="KW-1185">Reference proteome</keyword>
<evidence type="ECO:0000313" key="2">
    <source>
        <dbReference type="EMBL" id="SOC44438.1"/>
    </source>
</evidence>
<organism evidence="2 3">
    <name type="scientific">Ureibacillus acetophenoni</name>
    <dbReference type="NCBI Taxonomy" id="614649"/>
    <lineage>
        <taxon>Bacteria</taxon>
        <taxon>Bacillati</taxon>
        <taxon>Bacillota</taxon>
        <taxon>Bacilli</taxon>
        <taxon>Bacillales</taxon>
        <taxon>Caryophanaceae</taxon>
        <taxon>Ureibacillus</taxon>
    </lineage>
</organism>
<dbReference type="EMBL" id="OBQC01000020">
    <property type="protein sequence ID" value="SOC44438.1"/>
    <property type="molecule type" value="Genomic_DNA"/>
</dbReference>
<dbReference type="OrthoDB" id="2736743at2"/>
<name>A0A285USR5_9BACL</name>
<evidence type="ECO:0000313" key="3">
    <source>
        <dbReference type="Proteomes" id="UP000219252"/>
    </source>
</evidence>
<sequence length="84" mass="9619">MAILNSQYAFLEADFNNPNLNFDKKKIEQNKTKSTDNNQIESGNQIALKVPSKIYLKSIPMIYYLNVVPADIYSASLFLLIKNF</sequence>
<feature type="transmembrane region" description="Helical" evidence="1">
    <location>
        <begin position="61"/>
        <end position="81"/>
    </location>
</feature>
<evidence type="ECO:0000256" key="1">
    <source>
        <dbReference type="SAM" id="Phobius"/>
    </source>
</evidence>
<gene>
    <name evidence="2" type="ORF">SAMN05877842_12023</name>
</gene>